<keyword evidence="1" id="KW-0472">Membrane</keyword>
<evidence type="ECO:0000313" key="3">
    <source>
        <dbReference type="Proteomes" id="UP000683246"/>
    </source>
</evidence>
<feature type="transmembrane region" description="Helical" evidence="1">
    <location>
        <begin position="57"/>
        <end position="78"/>
    </location>
</feature>
<protein>
    <submittedName>
        <fullName evidence="2">Uncharacterized protein</fullName>
    </submittedName>
</protein>
<proteinExistence type="predicted"/>
<dbReference type="AlphaFoldDB" id="A0A8J8MIP6"/>
<dbReference type="Proteomes" id="UP000683246">
    <property type="component" value="Chromosome"/>
</dbReference>
<evidence type="ECO:0000256" key="1">
    <source>
        <dbReference type="SAM" id="Phobius"/>
    </source>
</evidence>
<evidence type="ECO:0000313" key="2">
    <source>
        <dbReference type="EMBL" id="QUI22008.1"/>
    </source>
</evidence>
<keyword evidence="3" id="KW-1185">Reference proteome</keyword>
<reference evidence="2" key="1">
    <citation type="submission" date="2020-07" db="EMBL/GenBank/DDBJ databases">
        <title>Vallitalea pronyensis genome.</title>
        <authorList>
            <person name="Postec A."/>
        </authorList>
    </citation>
    <scope>NUCLEOTIDE SEQUENCE</scope>
    <source>
        <strain evidence="2">FatNI3</strain>
    </source>
</reference>
<feature type="transmembrane region" description="Helical" evidence="1">
    <location>
        <begin position="28"/>
        <end position="45"/>
    </location>
</feature>
<name>A0A8J8MIP6_9FIRM</name>
<keyword evidence="1" id="KW-1133">Transmembrane helix</keyword>
<keyword evidence="1" id="KW-0812">Transmembrane</keyword>
<dbReference type="RefSeq" id="WP_212697483.1">
    <property type="nucleotide sequence ID" value="NZ_CP058649.1"/>
</dbReference>
<organism evidence="2 3">
    <name type="scientific">Vallitalea pronyensis</name>
    <dbReference type="NCBI Taxonomy" id="1348613"/>
    <lineage>
        <taxon>Bacteria</taxon>
        <taxon>Bacillati</taxon>
        <taxon>Bacillota</taxon>
        <taxon>Clostridia</taxon>
        <taxon>Lachnospirales</taxon>
        <taxon>Vallitaleaceae</taxon>
        <taxon>Vallitalea</taxon>
    </lineage>
</organism>
<feature type="transmembrane region" description="Helical" evidence="1">
    <location>
        <begin position="112"/>
        <end position="132"/>
    </location>
</feature>
<sequence length="142" mass="16759">MIVVLSVSYMVYKLSGEDVIRILKWAKYGYIVILSITIIMLVYELSVTTKWDSIKYAVLIAFINGVHAALLLSMWLIFRRLYQPKIKYNKKIGMMYREKSNIMMNKMNQQQIIMLIAFSMIINPALNIIYIIDFIKRHVSFH</sequence>
<accession>A0A8J8MIP6</accession>
<dbReference type="KEGG" id="vpy:HZI73_06695"/>
<dbReference type="EMBL" id="CP058649">
    <property type="protein sequence ID" value="QUI22008.1"/>
    <property type="molecule type" value="Genomic_DNA"/>
</dbReference>
<gene>
    <name evidence="2" type="ORF">HZI73_06695</name>
</gene>